<accession>A0A6J0CAY7</accession>
<dbReference type="Proteomes" id="UP000829291">
    <property type="component" value="Chromosome 4"/>
</dbReference>
<dbReference type="SUPFAM" id="SSF82199">
    <property type="entry name" value="SET domain"/>
    <property type="match status" value="1"/>
</dbReference>
<organism evidence="3">
    <name type="scientific">Neodiprion lecontei</name>
    <name type="common">Redheaded pine sawfly</name>
    <dbReference type="NCBI Taxonomy" id="441921"/>
    <lineage>
        <taxon>Eukaryota</taxon>
        <taxon>Metazoa</taxon>
        <taxon>Ecdysozoa</taxon>
        <taxon>Arthropoda</taxon>
        <taxon>Hexapoda</taxon>
        <taxon>Insecta</taxon>
        <taxon>Pterygota</taxon>
        <taxon>Neoptera</taxon>
        <taxon>Endopterygota</taxon>
        <taxon>Hymenoptera</taxon>
        <taxon>Tenthredinoidea</taxon>
        <taxon>Diprionidae</taxon>
        <taxon>Diprioninae</taxon>
        <taxon>Neodiprion</taxon>
    </lineage>
</organism>
<dbReference type="KEGG" id="nlo:107227228"/>
<dbReference type="FunCoup" id="A0A6J0CAY7">
    <property type="interactions" value="1684"/>
</dbReference>
<dbReference type="PANTHER" id="PTHR46088">
    <property type="entry name" value="TUBULIN--TYROSINE LIGASE-LIKE PROTEIN 12"/>
    <property type="match status" value="1"/>
</dbReference>
<gene>
    <name evidence="3" type="primary">LOC107227228</name>
</gene>
<reference evidence="3" key="1">
    <citation type="submission" date="2025-08" db="UniProtKB">
        <authorList>
            <consortium name="RefSeq"/>
        </authorList>
    </citation>
    <scope>IDENTIFICATION</scope>
    <source>
        <tissue evidence="3">Thorax and Abdomen</tissue>
    </source>
</reference>
<dbReference type="GeneID" id="107227228"/>
<dbReference type="GO" id="GO:0005737">
    <property type="term" value="C:cytoplasm"/>
    <property type="evidence" value="ECO:0007669"/>
    <property type="project" value="TreeGrafter"/>
</dbReference>
<keyword evidence="2" id="KW-1185">Reference proteome</keyword>
<dbReference type="OrthoDB" id="60477at2759"/>
<name>A0A6J0CAY7_NEOLC</name>
<feature type="domain" description="Tubulin--tyrosine ligase-like protein 12 SET-like" evidence="1">
    <location>
        <begin position="60"/>
        <end position="231"/>
    </location>
</feature>
<protein>
    <submittedName>
        <fullName evidence="3">Tubulin--tyrosine ligase-like protein 12</fullName>
    </submittedName>
</protein>
<dbReference type="Gene3D" id="3.30.470.20">
    <property type="entry name" value="ATP-grasp fold, B domain"/>
    <property type="match status" value="1"/>
</dbReference>
<dbReference type="InterPro" id="IPR027749">
    <property type="entry name" value="TTLL12"/>
</dbReference>
<evidence type="ECO:0000313" key="2">
    <source>
        <dbReference type="Proteomes" id="UP000829291"/>
    </source>
</evidence>
<evidence type="ECO:0000313" key="3">
    <source>
        <dbReference type="RefSeq" id="XP_015523803.2"/>
    </source>
</evidence>
<proteinExistence type="predicted"/>
<dbReference type="InterPro" id="IPR046341">
    <property type="entry name" value="SET_dom_sf"/>
</dbReference>
<dbReference type="PANTHER" id="PTHR46088:SF1">
    <property type="entry name" value="TUBULIN--TYROSINE LIGASE-LIKE PROTEIN 12"/>
    <property type="match status" value="1"/>
</dbReference>
<dbReference type="InterPro" id="IPR057954">
    <property type="entry name" value="SET_TTL12"/>
</dbReference>
<sequence>MDGIGLYHTFLQIHRPQLQSSGVPEVFWEILFKKLKGQVFDSGMIFQLARIDYEEIERPPTEPVWKLFVSSETTVSANNPENIYLIDHAWTYSIDSARQNLLQVPGLLDRMCTLMGLDADESVNNEEKTEYVLREMWRYNQTYALRDAASVEDRMPVWYIMDEVGSAINHSDQPNFRTVPFLHVPEGVTYTLLYPLRDVEPDEEVTRDFVEGQTNDSIAKRALLLPWRKDDSFVDEDFTHIEPGDDYFLEGHVRETLAEVNTAPQLNPGERIRVFSQYNLVKEFLTNPLFEIVDSEQDANILWLTSHFKEYNELSTDAPNVFVNQFPFENVITIKDLLCVVCRRQADAKKCDFDTLETYPLWLPTTYNLRTELVKFVSYFERRQAKGLDNHWICKPWNLARGLDTHITNNLYQILRLPSTGPKIAQKYISDPVLYSRPEIGRVKFDVRYVVLLKYVQPLTVYVYSNFFLRFANKEFALNNFDQYEQHFTVMNYVNDNTSLHHVKCADFIHEWEKQYPKFSWRNDVEKKILSMLKKVFQAAVAEKPPRGIAHNLQSRALYAADIMLEWRDKEINPVLLEVNFTPDCKRACDYYPNFYNDIFKLLFLDVENPTVFHKL</sequence>
<dbReference type="PROSITE" id="PS51221">
    <property type="entry name" value="TTL"/>
    <property type="match status" value="1"/>
</dbReference>
<dbReference type="SUPFAM" id="SSF56059">
    <property type="entry name" value="Glutathione synthetase ATP-binding domain-like"/>
    <property type="match status" value="1"/>
</dbReference>
<evidence type="ECO:0000259" key="1">
    <source>
        <dbReference type="Pfam" id="PF25556"/>
    </source>
</evidence>
<dbReference type="InParanoid" id="A0A6J0CAY7"/>
<dbReference type="InterPro" id="IPR004344">
    <property type="entry name" value="TTL/TTLL_fam"/>
</dbReference>
<dbReference type="Pfam" id="PF25556">
    <property type="entry name" value="SET_TTL"/>
    <property type="match status" value="1"/>
</dbReference>
<dbReference type="RefSeq" id="XP_015523803.2">
    <property type="nucleotide sequence ID" value="XM_015668317.2"/>
</dbReference>
<dbReference type="Pfam" id="PF03133">
    <property type="entry name" value="TTL"/>
    <property type="match status" value="1"/>
</dbReference>